<dbReference type="RefSeq" id="WP_092066859.1">
    <property type="nucleotide sequence ID" value="NZ_FOJU01000007.1"/>
</dbReference>
<dbReference type="AlphaFoldDB" id="A0A1I0YSH8"/>
<dbReference type="InterPro" id="IPR011057">
    <property type="entry name" value="Mss4-like_sf"/>
</dbReference>
<keyword evidence="7" id="KW-1185">Reference proteome</keyword>
<evidence type="ECO:0000256" key="2">
    <source>
        <dbReference type="ARBA" id="ARBA00022723"/>
    </source>
</evidence>
<organism evidence="6 7">
    <name type="scientific">Poseidonocella pacifica</name>
    <dbReference type="NCBI Taxonomy" id="871651"/>
    <lineage>
        <taxon>Bacteria</taxon>
        <taxon>Pseudomonadati</taxon>
        <taxon>Pseudomonadota</taxon>
        <taxon>Alphaproteobacteria</taxon>
        <taxon>Rhodobacterales</taxon>
        <taxon>Roseobacteraceae</taxon>
        <taxon>Poseidonocella</taxon>
    </lineage>
</organism>
<keyword evidence="2" id="KW-0479">Metal-binding</keyword>
<dbReference type="PANTHER" id="PTHR33337:SF33">
    <property type="entry name" value="CENP-V_GFA DOMAIN-CONTAINING PROTEIN"/>
    <property type="match status" value="1"/>
</dbReference>
<evidence type="ECO:0000259" key="5">
    <source>
        <dbReference type="PROSITE" id="PS51891"/>
    </source>
</evidence>
<dbReference type="Proteomes" id="UP000198796">
    <property type="component" value="Unassembled WGS sequence"/>
</dbReference>
<feature type="domain" description="CENP-V/GFA" evidence="5">
    <location>
        <begin position="25"/>
        <end position="146"/>
    </location>
</feature>
<protein>
    <submittedName>
        <fullName evidence="6">Uncharacterized conserved protein</fullName>
    </submittedName>
</protein>
<dbReference type="Pfam" id="PF04828">
    <property type="entry name" value="GFA"/>
    <property type="match status" value="1"/>
</dbReference>
<evidence type="ECO:0000256" key="4">
    <source>
        <dbReference type="ARBA" id="ARBA00023239"/>
    </source>
</evidence>
<accession>A0A1I0YSH8</accession>
<keyword evidence="3" id="KW-0862">Zinc</keyword>
<dbReference type="GO" id="GO:0046872">
    <property type="term" value="F:metal ion binding"/>
    <property type="evidence" value="ECO:0007669"/>
    <property type="project" value="UniProtKB-KW"/>
</dbReference>
<comment type="similarity">
    <text evidence="1">Belongs to the Gfa family.</text>
</comment>
<evidence type="ECO:0000313" key="6">
    <source>
        <dbReference type="EMBL" id="SFB16254.1"/>
    </source>
</evidence>
<evidence type="ECO:0000256" key="3">
    <source>
        <dbReference type="ARBA" id="ARBA00022833"/>
    </source>
</evidence>
<proteinExistence type="inferred from homology"/>
<dbReference type="SUPFAM" id="SSF51316">
    <property type="entry name" value="Mss4-like"/>
    <property type="match status" value="1"/>
</dbReference>
<dbReference type="OrthoDB" id="9807246at2"/>
<name>A0A1I0YSH8_9RHOB</name>
<dbReference type="Gene3D" id="3.90.1590.10">
    <property type="entry name" value="glutathione-dependent formaldehyde- activating enzyme (gfa)"/>
    <property type="match status" value="1"/>
</dbReference>
<dbReference type="PANTHER" id="PTHR33337">
    <property type="entry name" value="GFA DOMAIN-CONTAINING PROTEIN"/>
    <property type="match status" value="1"/>
</dbReference>
<evidence type="ECO:0000313" key="7">
    <source>
        <dbReference type="Proteomes" id="UP000198796"/>
    </source>
</evidence>
<sequence length="185" mass="20436">MNPQSVTPSEVGPAEEDTISYEAFGEGGCACGAVRYRVRSAPMIVHACHCRLCQKQTGSSNAVNALIEADRIVVLAGTIEETLLETPSGRGQRIARCTSCKVALWSNYLITNQGDHLRFLRVGTLDDPSIMPPDVHIFIESQQPWYMRAPGVAAAEGIYRHKTTWSKDSLNRLKQLTRKTGFPFK</sequence>
<dbReference type="EMBL" id="FOJU01000007">
    <property type="protein sequence ID" value="SFB16254.1"/>
    <property type="molecule type" value="Genomic_DNA"/>
</dbReference>
<dbReference type="GO" id="GO:0016846">
    <property type="term" value="F:carbon-sulfur lyase activity"/>
    <property type="evidence" value="ECO:0007669"/>
    <property type="project" value="InterPro"/>
</dbReference>
<gene>
    <name evidence="6" type="ORF">SAMN05421688_3334</name>
</gene>
<evidence type="ECO:0000256" key="1">
    <source>
        <dbReference type="ARBA" id="ARBA00005495"/>
    </source>
</evidence>
<dbReference type="STRING" id="871651.SAMN05421688_3334"/>
<reference evidence="6 7" key="1">
    <citation type="submission" date="2016-10" db="EMBL/GenBank/DDBJ databases">
        <authorList>
            <person name="de Groot N.N."/>
        </authorList>
    </citation>
    <scope>NUCLEOTIDE SEQUENCE [LARGE SCALE GENOMIC DNA]</scope>
    <source>
        <strain evidence="6 7">DSM 29316</strain>
    </source>
</reference>
<keyword evidence="4" id="KW-0456">Lyase</keyword>
<dbReference type="InterPro" id="IPR006913">
    <property type="entry name" value="CENP-V/GFA"/>
</dbReference>
<dbReference type="PROSITE" id="PS51891">
    <property type="entry name" value="CENP_V_GFA"/>
    <property type="match status" value="1"/>
</dbReference>